<dbReference type="PANTHER" id="PTHR13847">
    <property type="entry name" value="SARCOSINE DEHYDROGENASE-RELATED"/>
    <property type="match status" value="1"/>
</dbReference>
<dbReference type="Gene3D" id="3.30.9.10">
    <property type="entry name" value="D-Amino Acid Oxidase, subunit A, domain 2"/>
    <property type="match status" value="1"/>
</dbReference>
<dbReference type="Gene3D" id="3.50.50.60">
    <property type="entry name" value="FAD/NAD(P)-binding domain"/>
    <property type="match status" value="1"/>
</dbReference>
<evidence type="ECO:0000313" key="4">
    <source>
        <dbReference type="Proteomes" id="UP000266178"/>
    </source>
</evidence>
<dbReference type="GO" id="GO:0102317">
    <property type="term" value="F:4-methylaminobutyrate oxidase (demethylating) activity"/>
    <property type="evidence" value="ECO:0007669"/>
    <property type="project" value="UniProtKB-EC"/>
</dbReference>
<dbReference type="Proteomes" id="UP000266178">
    <property type="component" value="Unassembled WGS sequence"/>
</dbReference>
<dbReference type="EMBL" id="QWLB01000029">
    <property type="protein sequence ID" value="RIH91893.1"/>
    <property type="molecule type" value="Genomic_DNA"/>
</dbReference>
<keyword evidence="4" id="KW-1185">Reference proteome</keyword>
<evidence type="ECO:0000313" key="3">
    <source>
        <dbReference type="EMBL" id="RIH91893.1"/>
    </source>
</evidence>
<dbReference type="OrthoDB" id="9794226at2"/>
<gene>
    <name evidence="3" type="primary">abo</name>
    <name evidence="3" type="ORF">Mgrana_02168</name>
</gene>
<comment type="caution">
    <text evidence="3">The sequence shown here is derived from an EMBL/GenBank/DDBJ whole genome shotgun (WGS) entry which is preliminary data.</text>
</comment>
<dbReference type="GO" id="GO:0005737">
    <property type="term" value="C:cytoplasm"/>
    <property type="evidence" value="ECO:0007669"/>
    <property type="project" value="TreeGrafter"/>
</dbReference>
<name>A0A399F719_9DEIN</name>
<sequence length="388" mass="41891">MLCSMSNPDAVVIGAGLIGVSVAYHLAQAGLKVVVLERRPRPGEGSTLRATGGYRAQFATPINIQLSLWSRKKLLEFQEETGVNPGYQPCGYLFLASSPSEWEELQRGLHTQHEAGLSEARAVSPQKIAEINPHLGLEGIVGGSFCPTDGFIRPANLLQGYLEAAQRRGVEFVFGLQDWQAVLNGDQVVGIRTPLEAYSTERVVNAGGAWAAEVGRKFGLELPIHPEKRQVAVVAGPSPLPETMPMSIFCSDGFHLRVRDGRVLLLLPQTPPTTDPFDTTFDPRWLPAVLARAQQRIPALAEAQIDLEACWAGLYEVSPDKHALVGPVRERPGLYLVNGSSGHGNMHAPALGACLAELLSAGQTTLDLRPLRPERFAEGQPNLGSVLL</sequence>
<proteinExistence type="predicted"/>
<dbReference type="SUPFAM" id="SSF51905">
    <property type="entry name" value="FAD/NAD(P)-binding domain"/>
    <property type="match status" value="1"/>
</dbReference>
<dbReference type="Pfam" id="PF01266">
    <property type="entry name" value="DAO"/>
    <property type="match status" value="1"/>
</dbReference>
<accession>A0A399F719</accession>
<dbReference type="InterPro" id="IPR036188">
    <property type="entry name" value="FAD/NAD-bd_sf"/>
</dbReference>
<keyword evidence="1 3" id="KW-0560">Oxidoreductase</keyword>
<dbReference type="PANTHER" id="PTHR13847:SF287">
    <property type="entry name" value="FAD-DEPENDENT OXIDOREDUCTASE DOMAIN-CONTAINING PROTEIN 1"/>
    <property type="match status" value="1"/>
</dbReference>
<dbReference type="AlphaFoldDB" id="A0A399F719"/>
<evidence type="ECO:0000256" key="1">
    <source>
        <dbReference type="ARBA" id="ARBA00023002"/>
    </source>
</evidence>
<dbReference type="InterPro" id="IPR006076">
    <property type="entry name" value="FAD-dep_OxRdtase"/>
</dbReference>
<reference evidence="3 4" key="1">
    <citation type="submission" date="2018-08" db="EMBL/GenBank/DDBJ databases">
        <title>Meiothermus granaticius genome AF-68 sequencing project.</title>
        <authorList>
            <person name="Da Costa M.S."/>
            <person name="Albuquerque L."/>
            <person name="Raposo P."/>
            <person name="Froufe H.J.C."/>
            <person name="Barroso C.S."/>
            <person name="Egas C."/>
        </authorList>
    </citation>
    <scope>NUCLEOTIDE SEQUENCE [LARGE SCALE GENOMIC DNA]</scope>
    <source>
        <strain evidence="3 4">AF-68</strain>
    </source>
</reference>
<evidence type="ECO:0000259" key="2">
    <source>
        <dbReference type="Pfam" id="PF01266"/>
    </source>
</evidence>
<feature type="domain" description="FAD dependent oxidoreductase" evidence="2">
    <location>
        <begin position="9"/>
        <end position="358"/>
    </location>
</feature>
<organism evidence="3 4">
    <name type="scientific">Meiothermus granaticius NBRC 107808</name>
    <dbReference type="NCBI Taxonomy" id="1227551"/>
    <lineage>
        <taxon>Bacteria</taxon>
        <taxon>Thermotogati</taxon>
        <taxon>Deinococcota</taxon>
        <taxon>Deinococci</taxon>
        <taxon>Thermales</taxon>
        <taxon>Thermaceae</taxon>
        <taxon>Meiothermus</taxon>
    </lineage>
</organism>
<dbReference type="EC" id="1.5.3.19" evidence="3"/>
<protein>
    <submittedName>
        <fullName evidence="3">4-methylaminobutanoate oxidase (Formaldehyde-forming)</fullName>
        <ecNumber evidence="3">1.5.3.19</ecNumber>
    </submittedName>
</protein>